<dbReference type="EC" id="7.1.1.2" evidence="4 18"/>
<gene>
    <name evidence="20" type="primary">ND2</name>
</gene>
<keyword evidence="16 18" id="KW-0472">Membrane</keyword>
<reference evidence="20" key="2">
    <citation type="journal article" date="2019" name="Mitochondrial DNA Part B Resour">
        <title>The mitogenome of the jumping bristletail Trigoniophthalmus alternatus (Insecta, Microcoryphia) and the phylogeny of insect early-divergent lineages.</title>
        <authorList>
            <person name="Leo C."/>
            <person name="Nardi F."/>
            <person name="Frati F."/>
            <person name="Fanciulli P.P."/>
            <person name="Cucini C."/>
            <person name="Vitale M."/>
            <person name="Brunetti C."/>
            <person name="Carapelli A."/>
        </authorList>
    </citation>
    <scope>NUCLEOTIDE SEQUENCE</scope>
</reference>
<keyword evidence="6" id="KW-0813">Transport</keyword>
<keyword evidence="15 18" id="KW-0496">Mitochondrion</keyword>
<evidence type="ECO:0000256" key="4">
    <source>
        <dbReference type="ARBA" id="ARBA00012944"/>
    </source>
</evidence>
<evidence type="ECO:0000256" key="2">
    <source>
        <dbReference type="ARBA" id="ARBA00004448"/>
    </source>
</evidence>
<accession>B2BS99</accession>
<feature type="transmembrane region" description="Helical" evidence="18">
    <location>
        <begin position="60"/>
        <end position="79"/>
    </location>
</feature>
<dbReference type="InterPro" id="IPR003917">
    <property type="entry name" value="NADH_UbQ_OxRdtase_chain2"/>
</dbReference>
<sequence>MQLNPANLLFMTTLVSGTLISVSSTSWFGAWIGLEINLMSFIPLMSNGTNQRSTEASLKYFLTQALGSILLILSAIYLYSAQSTTSFINMSSLILINSSLLLKMGSAPFHFWFPMVMNGISWFNNIILMTWQKIAPMIILSYTLTSFKFLMIMTILMSSLVGGLGGLNQTSLQKIMAYSSINHISWIIMAMTTSELLWMTYFTMYTMMSISVILIFNSLNIYHINQIYDSMKMNQTIKLMLGLNLLSLGGLPPFLGFLSKWIVMQEVLKNNSTSLLLIMVFTSLLTLFYYIRIMYSSMTISFFSKNWMLSGNNYTSSPSLLMLLTFISVLSMPAFLTLVYF</sequence>
<evidence type="ECO:0000256" key="15">
    <source>
        <dbReference type="ARBA" id="ARBA00023128"/>
    </source>
</evidence>
<dbReference type="InterPro" id="IPR001750">
    <property type="entry name" value="ND/Mrp_TM"/>
</dbReference>
<dbReference type="GeneID" id="6172315"/>
<dbReference type="PRINTS" id="PR01436">
    <property type="entry name" value="NADHDHGNASE2"/>
</dbReference>
<evidence type="ECO:0000256" key="6">
    <source>
        <dbReference type="ARBA" id="ARBA00022448"/>
    </source>
</evidence>
<evidence type="ECO:0000256" key="12">
    <source>
        <dbReference type="ARBA" id="ARBA00022989"/>
    </source>
</evidence>
<dbReference type="AlphaFoldDB" id="B2BS99"/>
<dbReference type="CTD" id="4536"/>
<keyword evidence="8 18" id="KW-0812">Transmembrane</keyword>
<feature type="domain" description="NADH:quinone oxidoreductase/Mrp antiporter transmembrane" evidence="19">
    <location>
        <begin position="24"/>
        <end position="286"/>
    </location>
</feature>
<keyword evidence="13 18" id="KW-0520">NAD</keyword>
<comment type="subcellular location">
    <subcellularLocation>
        <location evidence="2 18">Mitochondrion inner membrane</location>
        <topology evidence="2 18">Multi-pass membrane protein</topology>
    </subcellularLocation>
</comment>
<keyword evidence="10 18" id="KW-1278">Translocase</keyword>
<dbReference type="GO" id="GO:0005743">
    <property type="term" value="C:mitochondrial inner membrane"/>
    <property type="evidence" value="ECO:0007669"/>
    <property type="project" value="UniProtKB-SubCell"/>
</dbReference>
<protein>
    <recommendedName>
        <fullName evidence="5 18">NADH-ubiquinone oxidoreductase chain 2</fullName>
        <ecNumber evidence="4 18">7.1.1.2</ecNumber>
    </recommendedName>
</protein>
<evidence type="ECO:0000256" key="16">
    <source>
        <dbReference type="ARBA" id="ARBA00023136"/>
    </source>
</evidence>
<keyword evidence="9 18" id="KW-0999">Mitochondrion inner membrane</keyword>
<keyword evidence="14 18" id="KW-0830">Ubiquinone</keyword>
<dbReference type="PANTHER" id="PTHR46552">
    <property type="entry name" value="NADH-UBIQUINONE OXIDOREDUCTASE CHAIN 2"/>
    <property type="match status" value="1"/>
</dbReference>
<evidence type="ECO:0000256" key="14">
    <source>
        <dbReference type="ARBA" id="ARBA00023075"/>
    </source>
</evidence>
<evidence type="ECO:0000256" key="5">
    <source>
        <dbReference type="ARBA" id="ARBA00021008"/>
    </source>
</evidence>
<feature type="transmembrane region" description="Helical" evidence="18">
    <location>
        <begin position="20"/>
        <end position="39"/>
    </location>
</feature>
<dbReference type="RefSeq" id="YP_001798454.1">
    <property type="nucleotide sequence ID" value="NC_010532.1"/>
</dbReference>
<organism evidence="20">
    <name type="scientific">Trigoniophthalmus alternatus</name>
    <dbReference type="NCBI Taxonomy" id="50637"/>
    <lineage>
        <taxon>Eukaryota</taxon>
        <taxon>Metazoa</taxon>
        <taxon>Ecdysozoa</taxon>
        <taxon>Arthropoda</taxon>
        <taxon>Hexapoda</taxon>
        <taxon>Insecta</taxon>
        <taxon>Monocondylia</taxon>
        <taxon>Archaeognatha</taxon>
        <taxon>Machilidae</taxon>
        <taxon>Trigoniophthalmus</taxon>
    </lineage>
</organism>
<feature type="transmembrane region" description="Helical" evidence="18">
    <location>
        <begin position="109"/>
        <end position="131"/>
    </location>
</feature>
<dbReference type="InterPro" id="IPR050175">
    <property type="entry name" value="Complex_I_Subunit_2"/>
</dbReference>
<comment type="similarity">
    <text evidence="3 18">Belongs to the complex I subunit 2 family.</text>
</comment>
<feature type="transmembrane region" description="Helical" evidence="18">
    <location>
        <begin position="320"/>
        <end position="340"/>
    </location>
</feature>
<evidence type="ECO:0000256" key="18">
    <source>
        <dbReference type="RuleBase" id="RU003403"/>
    </source>
</evidence>
<feature type="transmembrane region" description="Helical" evidence="18">
    <location>
        <begin position="198"/>
        <end position="219"/>
    </location>
</feature>
<name>B2BS99_9INSE</name>
<evidence type="ECO:0000313" key="20">
    <source>
        <dbReference type="EMBL" id="ABS57552.1"/>
    </source>
</evidence>
<feature type="transmembrane region" description="Helical" evidence="18">
    <location>
        <begin position="239"/>
        <end position="263"/>
    </location>
</feature>
<feature type="transmembrane region" description="Helical" evidence="18">
    <location>
        <begin position="137"/>
        <end position="163"/>
    </location>
</feature>
<keyword evidence="12 18" id="KW-1133">Transmembrane helix</keyword>
<feature type="transmembrane region" description="Helical" evidence="18">
    <location>
        <begin position="275"/>
        <end position="295"/>
    </location>
</feature>
<evidence type="ECO:0000256" key="17">
    <source>
        <dbReference type="ARBA" id="ARBA00049551"/>
    </source>
</evidence>
<evidence type="ECO:0000259" key="19">
    <source>
        <dbReference type="Pfam" id="PF00361"/>
    </source>
</evidence>
<dbReference type="GO" id="GO:0006120">
    <property type="term" value="P:mitochondrial electron transport, NADH to ubiquinone"/>
    <property type="evidence" value="ECO:0007669"/>
    <property type="project" value="InterPro"/>
</dbReference>
<reference evidence="20" key="1">
    <citation type="journal article" date="2007" name="BMC Evol. Biol.">
        <title>Phylogenetic analysis of mitochondrial protein coding genes confirms the reciprocal paraphyly of Hexapoda and Crustacea.</title>
        <authorList>
            <person name="Carapelli A."/>
            <person name="Lio P."/>
            <person name="Nardi F."/>
            <person name="van der Wath E."/>
            <person name="Frati F."/>
        </authorList>
    </citation>
    <scope>NUCLEOTIDE SEQUENCE</scope>
</reference>
<keyword evidence="11 18" id="KW-0249">Electron transport</keyword>
<dbReference type="PANTHER" id="PTHR46552:SF1">
    <property type="entry name" value="NADH-UBIQUINONE OXIDOREDUCTASE CHAIN 2"/>
    <property type="match status" value="1"/>
</dbReference>
<dbReference type="Pfam" id="PF00361">
    <property type="entry name" value="Proton_antipo_M"/>
    <property type="match status" value="1"/>
</dbReference>
<comment type="function">
    <text evidence="18">Core subunit of the mitochondrial membrane respiratory chain NADH dehydrogenase (Complex I) which catalyzes electron transfer from NADH through the respiratory chain, using ubiquinone as an electron acceptor. Essential for the catalytic activity and assembly of complex I.</text>
</comment>
<proteinExistence type="inferred from homology"/>
<evidence type="ECO:0000256" key="11">
    <source>
        <dbReference type="ARBA" id="ARBA00022982"/>
    </source>
</evidence>
<evidence type="ECO:0000256" key="8">
    <source>
        <dbReference type="ARBA" id="ARBA00022692"/>
    </source>
</evidence>
<dbReference type="EMBL" id="EU016193">
    <property type="protein sequence ID" value="ABS57552.1"/>
    <property type="molecule type" value="Genomic_DNA"/>
</dbReference>
<evidence type="ECO:0000256" key="3">
    <source>
        <dbReference type="ARBA" id="ARBA00007012"/>
    </source>
</evidence>
<evidence type="ECO:0000256" key="13">
    <source>
        <dbReference type="ARBA" id="ARBA00023027"/>
    </source>
</evidence>
<geneLocation type="mitochondrion" evidence="20"/>
<evidence type="ECO:0000256" key="7">
    <source>
        <dbReference type="ARBA" id="ARBA00022660"/>
    </source>
</evidence>
<evidence type="ECO:0000256" key="10">
    <source>
        <dbReference type="ARBA" id="ARBA00022967"/>
    </source>
</evidence>
<comment type="function">
    <text evidence="1">Core subunit of the mitochondrial membrane respiratory chain NADH dehydrogenase (Complex I) that is believed to belong to the minimal assembly required for catalysis. Complex I functions in the transfer of electrons from NADH to the respiratory chain. The immediate electron acceptor for the enzyme is believed to be ubiquinone.</text>
</comment>
<keyword evidence="7 18" id="KW-0679">Respiratory chain</keyword>
<dbReference type="GO" id="GO:0008137">
    <property type="term" value="F:NADH dehydrogenase (ubiquinone) activity"/>
    <property type="evidence" value="ECO:0007669"/>
    <property type="project" value="UniProtKB-EC"/>
</dbReference>
<comment type="catalytic activity">
    <reaction evidence="17 18">
        <text>a ubiquinone + NADH + 5 H(+)(in) = a ubiquinol + NAD(+) + 4 H(+)(out)</text>
        <dbReference type="Rhea" id="RHEA:29091"/>
        <dbReference type="Rhea" id="RHEA-COMP:9565"/>
        <dbReference type="Rhea" id="RHEA-COMP:9566"/>
        <dbReference type="ChEBI" id="CHEBI:15378"/>
        <dbReference type="ChEBI" id="CHEBI:16389"/>
        <dbReference type="ChEBI" id="CHEBI:17976"/>
        <dbReference type="ChEBI" id="CHEBI:57540"/>
        <dbReference type="ChEBI" id="CHEBI:57945"/>
        <dbReference type="EC" id="7.1.1.2"/>
    </reaction>
</comment>
<evidence type="ECO:0000256" key="9">
    <source>
        <dbReference type="ARBA" id="ARBA00022792"/>
    </source>
</evidence>
<evidence type="ECO:0000256" key="1">
    <source>
        <dbReference type="ARBA" id="ARBA00003257"/>
    </source>
</evidence>